<name>A0A926KS58_9BACL</name>
<dbReference type="EMBL" id="JACVVD010000004">
    <property type="protein sequence ID" value="MBD0381278.1"/>
    <property type="molecule type" value="Genomic_DNA"/>
</dbReference>
<evidence type="ECO:0000313" key="1">
    <source>
        <dbReference type="EMBL" id="MBD0381278.1"/>
    </source>
</evidence>
<dbReference type="RefSeq" id="WP_188175068.1">
    <property type="nucleotide sequence ID" value="NZ_JACVVD010000004.1"/>
</dbReference>
<proteinExistence type="predicted"/>
<keyword evidence="2" id="KW-1185">Reference proteome</keyword>
<protein>
    <submittedName>
        <fullName evidence="1">Uncharacterized protein</fullName>
    </submittedName>
</protein>
<dbReference type="Proteomes" id="UP000650466">
    <property type="component" value="Unassembled WGS sequence"/>
</dbReference>
<sequence length="285" mass="30727">MAYTRTNWVDRLVQFANRFLKSNETSTSVTLTADPGTVTQAGTPLSAANFNKMEQGIYDAHVTADGALQRSGGAMTGDLGLLGTGTNQFKNGNGDAASYATHNFKLKGWNGMGMSTYDDTVNGYYDFRLGKWDVKDGYYVNGIKNAQTRTTNGYLEWNNGGTWLPVGDIQVGRPRAASGSTNGIANTYATILNITGVKGRVEYITASITGTGGSTPTIRVTIDGVSETYSTYLEGSGVYIRYLDATSEKATAPIYFYSSFKVEFMNSDPNYLNGTVIYRLANGTA</sequence>
<comment type="caution">
    <text evidence="1">The sequence shown here is derived from an EMBL/GenBank/DDBJ whole genome shotgun (WGS) entry which is preliminary data.</text>
</comment>
<dbReference type="AlphaFoldDB" id="A0A926KS58"/>
<organism evidence="1 2">
    <name type="scientific">Paenibacillus sedimenti</name>
    <dbReference type="NCBI Taxonomy" id="2770274"/>
    <lineage>
        <taxon>Bacteria</taxon>
        <taxon>Bacillati</taxon>
        <taxon>Bacillota</taxon>
        <taxon>Bacilli</taxon>
        <taxon>Bacillales</taxon>
        <taxon>Paenibacillaceae</taxon>
        <taxon>Paenibacillus</taxon>
    </lineage>
</organism>
<accession>A0A926KS58</accession>
<reference evidence="1" key="1">
    <citation type="submission" date="2020-09" db="EMBL/GenBank/DDBJ databases">
        <title>Draft Genome Sequence of Paenibacillus sp. WST5.</title>
        <authorList>
            <person name="Bao Z."/>
        </authorList>
    </citation>
    <scope>NUCLEOTIDE SEQUENCE</scope>
    <source>
        <strain evidence="1">WST5</strain>
    </source>
</reference>
<gene>
    <name evidence="1" type="ORF">ICC18_14225</name>
</gene>
<evidence type="ECO:0000313" key="2">
    <source>
        <dbReference type="Proteomes" id="UP000650466"/>
    </source>
</evidence>